<gene>
    <name evidence="1" type="ORF">SPHA_21865</name>
</gene>
<keyword evidence="2" id="KW-1185">Reference proteome</keyword>
<accession>A0A812BSA4</accession>
<name>A0A812BSA4_ACAPH</name>
<dbReference type="AlphaFoldDB" id="A0A812BSA4"/>
<reference evidence="1" key="1">
    <citation type="submission" date="2021-01" db="EMBL/GenBank/DDBJ databases">
        <authorList>
            <person name="Li R."/>
            <person name="Bekaert M."/>
        </authorList>
    </citation>
    <scope>NUCLEOTIDE SEQUENCE</scope>
    <source>
        <strain evidence="1">Farmed</strain>
    </source>
</reference>
<sequence length="156" mass="17527">MISFRQSSLLGDQTLFFLHLFSSCPPGNYAFLLRLLEGENLLKHVVKHFLKTYVFAPSSSQTALTPNSTYGLLFKLSFLGTSLRGLLKTFSEGETCPQQLCYPCILHIWANTACLFSREREKKPLLSEVSHFQLPVPVLPSLSKRGSPLSRPITVH</sequence>
<evidence type="ECO:0000313" key="1">
    <source>
        <dbReference type="EMBL" id="CAE1239568.1"/>
    </source>
</evidence>
<protein>
    <submittedName>
        <fullName evidence="1">Uncharacterized protein</fullName>
    </submittedName>
</protein>
<dbReference type="EMBL" id="CAHIKZ030000803">
    <property type="protein sequence ID" value="CAE1239568.1"/>
    <property type="molecule type" value="Genomic_DNA"/>
</dbReference>
<proteinExistence type="predicted"/>
<dbReference type="Proteomes" id="UP000597762">
    <property type="component" value="Unassembled WGS sequence"/>
</dbReference>
<comment type="caution">
    <text evidence="1">The sequence shown here is derived from an EMBL/GenBank/DDBJ whole genome shotgun (WGS) entry which is preliminary data.</text>
</comment>
<evidence type="ECO:0000313" key="2">
    <source>
        <dbReference type="Proteomes" id="UP000597762"/>
    </source>
</evidence>
<organism evidence="1 2">
    <name type="scientific">Acanthosepion pharaonis</name>
    <name type="common">Pharaoh cuttlefish</name>
    <name type="synonym">Sepia pharaonis</name>
    <dbReference type="NCBI Taxonomy" id="158019"/>
    <lineage>
        <taxon>Eukaryota</taxon>
        <taxon>Metazoa</taxon>
        <taxon>Spiralia</taxon>
        <taxon>Lophotrochozoa</taxon>
        <taxon>Mollusca</taxon>
        <taxon>Cephalopoda</taxon>
        <taxon>Coleoidea</taxon>
        <taxon>Decapodiformes</taxon>
        <taxon>Sepiida</taxon>
        <taxon>Sepiina</taxon>
        <taxon>Sepiidae</taxon>
        <taxon>Acanthosepion</taxon>
    </lineage>
</organism>
<dbReference type="PROSITE" id="PS51257">
    <property type="entry name" value="PROKAR_LIPOPROTEIN"/>
    <property type="match status" value="1"/>
</dbReference>